<organism evidence="3 4">
    <name type="scientific">Polysphondylium violaceum</name>
    <dbReference type="NCBI Taxonomy" id="133409"/>
    <lineage>
        <taxon>Eukaryota</taxon>
        <taxon>Amoebozoa</taxon>
        <taxon>Evosea</taxon>
        <taxon>Eumycetozoa</taxon>
        <taxon>Dictyostelia</taxon>
        <taxon>Dictyosteliales</taxon>
        <taxon>Dictyosteliaceae</taxon>
        <taxon>Polysphondylium</taxon>
    </lineage>
</organism>
<sequence>MFKISIIIILLIIVNNVNSQCALMKYDMPPMGSCEGPMSRAILRYNNMLITNKGCAHNKIKFYKENMLNTTEGLCGTCKPGTVDESTCNLNEYCNDEGECESFDNHPFLNVDCPYQDNSMQWCGVGLSCINHKCMLCRENELDQRGRICIDGKWSLGKPWSREFTQPTSIFVFIIFLLFTLRFFIYPLFKYFVLENEFQSPLKKIKKILLKKKSSSDGNKMKVLNKD</sequence>
<keyword evidence="1" id="KW-0812">Transmembrane</keyword>
<keyword evidence="1" id="KW-0472">Membrane</keyword>
<comment type="caution">
    <text evidence="3">The sequence shown here is derived from an EMBL/GenBank/DDBJ whole genome shotgun (WGS) entry which is preliminary data.</text>
</comment>
<keyword evidence="2" id="KW-0732">Signal</keyword>
<name>A0A8J4PV38_9MYCE</name>
<evidence type="ECO:0000256" key="1">
    <source>
        <dbReference type="SAM" id="Phobius"/>
    </source>
</evidence>
<evidence type="ECO:0000313" key="4">
    <source>
        <dbReference type="Proteomes" id="UP000695562"/>
    </source>
</evidence>
<dbReference type="Proteomes" id="UP000695562">
    <property type="component" value="Unassembled WGS sequence"/>
</dbReference>
<feature type="transmembrane region" description="Helical" evidence="1">
    <location>
        <begin position="170"/>
        <end position="189"/>
    </location>
</feature>
<accession>A0A8J4PV38</accession>
<feature type="chain" id="PRO_5035236384" evidence="2">
    <location>
        <begin position="20"/>
        <end position="227"/>
    </location>
</feature>
<proteinExistence type="predicted"/>
<reference evidence="3" key="1">
    <citation type="submission" date="2020-01" db="EMBL/GenBank/DDBJ databases">
        <title>Development of genomics and gene disruption for Polysphondylium violaceum indicates a role for the polyketide synthase stlB in stalk morphogenesis.</title>
        <authorList>
            <person name="Narita B."/>
            <person name="Kawabe Y."/>
            <person name="Kin K."/>
            <person name="Saito T."/>
            <person name="Gibbs R."/>
            <person name="Kuspa A."/>
            <person name="Muzny D."/>
            <person name="Queller D."/>
            <person name="Richards S."/>
            <person name="Strassman J."/>
            <person name="Sucgang R."/>
            <person name="Worley K."/>
            <person name="Schaap P."/>
        </authorList>
    </citation>
    <scope>NUCLEOTIDE SEQUENCE</scope>
    <source>
        <strain evidence="3">QSvi11</strain>
    </source>
</reference>
<feature type="signal peptide" evidence="2">
    <location>
        <begin position="1"/>
        <end position="19"/>
    </location>
</feature>
<gene>
    <name evidence="3" type="ORF">CYY_004630</name>
</gene>
<keyword evidence="1" id="KW-1133">Transmembrane helix</keyword>
<dbReference type="AlphaFoldDB" id="A0A8J4PV38"/>
<dbReference type="EMBL" id="AJWJ01000167">
    <property type="protein sequence ID" value="KAF2074061.1"/>
    <property type="molecule type" value="Genomic_DNA"/>
</dbReference>
<evidence type="ECO:0000313" key="3">
    <source>
        <dbReference type="EMBL" id="KAF2074061.1"/>
    </source>
</evidence>
<evidence type="ECO:0000256" key="2">
    <source>
        <dbReference type="SAM" id="SignalP"/>
    </source>
</evidence>
<dbReference type="OrthoDB" id="10257139at2759"/>
<protein>
    <submittedName>
        <fullName evidence="3">Uncharacterized protein</fullName>
    </submittedName>
</protein>
<keyword evidence="4" id="KW-1185">Reference proteome</keyword>